<evidence type="ECO:0008006" key="4">
    <source>
        <dbReference type="Google" id="ProtNLM"/>
    </source>
</evidence>
<dbReference type="Pfam" id="PF03616">
    <property type="entry name" value="Glt_symporter"/>
    <property type="match status" value="1"/>
</dbReference>
<reference evidence="2" key="1">
    <citation type="submission" date="2021-05" db="EMBL/GenBank/DDBJ databases">
        <title>Molecular characterization for Shewanella algae harboring chromosomal blaOXA-55-like strains isolated from clinical and environment sample.</title>
        <authorList>
            <person name="Ohama Y."/>
            <person name="Aoki K."/>
            <person name="Harada S."/>
            <person name="Moriya K."/>
            <person name="Ishii Y."/>
            <person name="Tateda K."/>
        </authorList>
    </citation>
    <scope>NUCLEOTIDE SEQUENCE</scope>
    <source>
        <strain evidence="2">JCM 11563</strain>
    </source>
</reference>
<dbReference type="InterPro" id="IPR004445">
    <property type="entry name" value="GltS"/>
</dbReference>
<dbReference type="PANTHER" id="PTHR36178:SF1">
    <property type="entry name" value="SODIUM_GLUTAMATE SYMPORTER"/>
    <property type="match status" value="1"/>
</dbReference>
<dbReference type="Proteomes" id="UP000887104">
    <property type="component" value="Unassembled WGS sequence"/>
</dbReference>
<organism evidence="2 3">
    <name type="scientific">Shewanella sairae</name>
    <dbReference type="NCBI Taxonomy" id="190310"/>
    <lineage>
        <taxon>Bacteria</taxon>
        <taxon>Pseudomonadati</taxon>
        <taxon>Pseudomonadota</taxon>
        <taxon>Gammaproteobacteria</taxon>
        <taxon>Alteromonadales</taxon>
        <taxon>Shewanellaceae</taxon>
        <taxon>Shewanella</taxon>
    </lineage>
</organism>
<accession>A0ABQ4PQ17</accession>
<feature type="transmembrane region" description="Helical" evidence="1">
    <location>
        <begin position="12"/>
        <end position="30"/>
    </location>
</feature>
<name>A0ABQ4PQ17_9GAMM</name>
<keyword evidence="1" id="KW-0472">Membrane</keyword>
<sequence length="175" mass="18591">MNTVYSIGELESFLVAILVLFIGHSVNRHVPFFKKYNIPEPIIGGLVVAAVITALHFQNITLAFSLPMQNTLMLMFFSTVGLAASYKLLARGGKKVFIFLGVASVYIILQNAVGVSLASMLGLEPIMGLVAGSITLSGGHGTGAAWAQTFAEHYNMNTLEFAMAAATFGLVMGGM</sequence>
<dbReference type="EMBL" id="BPEY01000103">
    <property type="protein sequence ID" value="GIU51050.1"/>
    <property type="molecule type" value="Genomic_DNA"/>
</dbReference>
<feature type="transmembrane region" description="Helical" evidence="1">
    <location>
        <begin position="42"/>
        <end position="66"/>
    </location>
</feature>
<evidence type="ECO:0000313" key="3">
    <source>
        <dbReference type="Proteomes" id="UP000887104"/>
    </source>
</evidence>
<gene>
    <name evidence="2" type="ORF">TUM4438_39300</name>
</gene>
<protein>
    <recommendedName>
        <fullName evidence="4">Sodium/glutamate symporter</fullName>
    </recommendedName>
</protein>
<keyword evidence="3" id="KW-1185">Reference proteome</keyword>
<feature type="transmembrane region" description="Helical" evidence="1">
    <location>
        <begin position="72"/>
        <end position="89"/>
    </location>
</feature>
<keyword evidence="1" id="KW-0812">Transmembrane</keyword>
<feature type="transmembrane region" description="Helical" evidence="1">
    <location>
        <begin position="96"/>
        <end position="120"/>
    </location>
</feature>
<evidence type="ECO:0000256" key="1">
    <source>
        <dbReference type="SAM" id="Phobius"/>
    </source>
</evidence>
<dbReference type="PANTHER" id="PTHR36178">
    <property type="entry name" value="SLR0625 PROTEIN"/>
    <property type="match status" value="1"/>
</dbReference>
<comment type="caution">
    <text evidence="2">The sequence shown here is derived from an EMBL/GenBank/DDBJ whole genome shotgun (WGS) entry which is preliminary data.</text>
</comment>
<keyword evidence="1" id="KW-1133">Transmembrane helix</keyword>
<evidence type="ECO:0000313" key="2">
    <source>
        <dbReference type="EMBL" id="GIU51050.1"/>
    </source>
</evidence>
<proteinExistence type="predicted"/>